<name>A0ABT9ZWG8_9BACI</name>
<gene>
    <name evidence="3" type="ORF">J2S74_002953</name>
</gene>
<dbReference type="SUPFAM" id="SSF52402">
    <property type="entry name" value="Adenine nucleotide alpha hydrolases-like"/>
    <property type="match status" value="1"/>
</dbReference>
<feature type="coiled-coil region" evidence="1">
    <location>
        <begin position="1"/>
        <end position="31"/>
    </location>
</feature>
<protein>
    <submittedName>
        <fullName evidence="3">DNA sulfur modification protein DndC</fullName>
    </submittedName>
</protein>
<dbReference type="Pfam" id="PF01507">
    <property type="entry name" value="PAPS_reduct"/>
    <property type="match status" value="1"/>
</dbReference>
<accession>A0ABT9ZWG8</accession>
<dbReference type="EMBL" id="JAUSUG010000011">
    <property type="protein sequence ID" value="MDQ0255571.1"/>
    <property type="molecule type" value="Genomic_DNA"/>
</dbReference>
<comment type="caution">
    <text evidence="3">The sequence shown here is derived from an EMBL/GenBank/DDBJ whole genome shotgun (WGS) entry which is preliminary data.</text>
</comment>
<dbReference type="PANTHER" id="PTHR43196:SF2">
    <property type="entry name" value="PHOSPHOADENOSINE PHOSPHOSULFATE REDUCTASE"/>
    <property type="match status" value="1"/>
</dbReference>
<dbReference type="RefSeq" id="WP_307326545.1">
    <property type="nucleotide sequence ID" value="NZ_JAUSUG010000011.1"/>
</dbReference>
<evidence type="ECO:0000313" key="4">
    <source>
        <dbReference type="Proteomes" id="UP001230005"/>
    </source>
</evidence>
<sequence>MEVLSIELNELEEQRYEFKELNNRIAIIEDLKSHNNETRRIWTYLKEYHWDFCGVVRGMSAIFNQDIYDLVLHHFVNDEPMEGLMGENTNLYWTEFFSPEKPVGAFFRKLENRGYKIYIPEQAFTDAYFQSLSDEWDWHLESPKHKFMIWAKHQKATFLIEVFIDMSLRPYGVKGALKWPSLKEDIEFTQHSLFVIDEPSNEKEDIMLPVMGEEMNILGDVDDDVQAITDEAIHDIMTNHDHVCLAVSGGKDSYTTMLKVIHYLLKHPECDTSVSIVTSDTRVENPLLSEHIVKMREAVLSLDLSIDFRIVQPKIDQTYMVLVFGKGYVSPNNLFKYCVSRLKVDPSREYLEELANRYSKVCLVLGSRDTESAARSRSIKKHFGEGFYGEHPIPGIRTASPIRHWTATEVVTYLVRYPAPWKDYGNYHLINLYGSAAGGISECPSGAAVTNENDAISSCSGSGSRMGCWSCTVVKNDISLHNMALDYPELSKYIEMRSYFKAIQDIRYGGNTGYQRQRTFATFRNGLGDLTIDIRTLLLQKMKKLEIPIEDEEVTEIYKEVQKREVTEGMPVTKRFRDLLMSFYTVHPGVVGAMYNPIWDPFGTGVDQFTEDDKAAIERVLSRRNK</sequence>
<keyword evidence="1" id="KW-0175">Coiled coil</keyword>
<reference evidence="3 4" key="1">
    <citation type="submission" date="2023-07" db="EMBL/GenBank/DDBJ databases">
        <title>Genomic Encyclopedia of Type Strains, Phase IV (KMG-IV): sequencing the most valuable type-strain genomes for metagenomic binning, comparative biology and taxonomic classification.</title>
        <authorList>
            <person name="Goeker M."/>
        </authorList>
    </citation>
    <scope>NUCLEOTIDE SEQUENCE [LARGE SCALE GENOMIC DNA]</scope>
    <source>
        <strain evidence="3 4">DSM 9768</strain>
    </source>
</reference>
<dbReference type="InterPro" id="IPR002500">
    <property type="entry name" value="PAPS_reduct_dom"/>
</dbReference>
<dbReference type="Gene3D" id="3.40.50.620">
    <property type="entry name" value="HUPs"/>
    <property type="match status" value="1"/>
</dbReference>
<dbReference type="InterPro" id="IPR014729">
    <property type="entry name" value="Rossmann-like_a/b/a_fold"/>
</dbReference>
<dbReference type="Proteomes" id="UP001230005">
    <property type="component" value="Unassembled WGS sequence"/>
</dbReference>
<evidence type="ECO:0000259" key="2">
    <source>
        <dbReference type="Pfam" id="PF01507"/>
    </source>
</evidence>
<dbReference type="PANTHER" id="PTHR43196">
    <property type="entry name" value="SULFATE ADENYLYLTRANSFERASE SUBUNIT 2"/>
    <property type="match status" value="1"/>
</dbReference>
<evidence type="ECO:0000256" key="1">
    <source>
        <dbReference type="SAM" id="Coils"/>
    </source>
</evidence>
<proteinExistence type="predicted"/>
<organism evidence="3 4">
    <name type="scientific">Evansella vedderi</name>
    <dbReference type="NCBI Taxonomy" id="38282"/>
    <lineage>
        <taxon>Bacteria</taxon>
        <taxon>Bacillati</taxon>
        <taxon>Bacillota</taxon>
        <taxon>Bacilli</taxon>
        <taxon>Bacillales</taxon>
        <taxon>Bacillaceae</taxon>
        <taxon>Evansella</taxon>
    </lineage>
</organism>
<evidence type="ECO:0000313" key="3">
    <source>
        <dbReference type="EMBL" id="MDQ0255571.1"/>
    </source>
</evidence>
<keyword evidence="4" id="KW-1185">Reference proteome</keyword>
<feature type="domain" description="Phosphoadenosine phosphosulphate reductase" evidence="2">
    <location>
        <begin position="243"/>
        <end position="422"/>
    </location>
</feature>
<dbReference type="InterPro" id="IPR050128">
    <property type="entry name" value="Sulfate_adenylyltrnsfr_sub2"/>
</dbReference>